<evidence type="ECO:0000256" key="4">
    <source>
        <dbReference type="SAM" id="Phobius"/>
    </source>
</evidence>
<dbReference type="PANTHER" id="PTHR11705">
    <property type="entry name" value="PROTEASE FAMILY M14 CARBOXYPEPTIDASE A,B"/>
    <property type="match status" value="1"/>
</dbReference>
<evidence type="ECO:0000256" key="2">
    <source>
        <dbReference type="ARBA" id="ARBA00005988"/>
    </source>
</evidence>
<dbReference type="OMA" id="RVLNEWS"/>
<dbReference type="InterPro" id="IPR000834">
    <property type="entry name" value="Peptidase_M14"/>
</dbReference>
<dbReference type="GO" id="GO:0008270">
    <property type="term" value="F:zinc ion binding"/>
    <property type="evidence" value="ECO:0007669"/>
    <property type="project" value="InterPro"/>
</dbReference>
<name>A0A3M6THW5_POCDA</name>
<dbReference type="Proteomes" id="UP000275408">
    <property type="component" value="Unassembled WGS sequence"/>
</dbReference>
<dbReference type="GO" id="GO:0006508">
    <property type="term" value="P:proteolysis"/>
    <property type="evidence" value="ECO:0007669"/>
    <property type="project" value="InterPro"/>
</dbReference>
<feature type="signal peptide" evidence="5">
    <location>
        <begin position="1"/>
        <end position="24"/>
    </location>
</feature>
<protein>
    <recommendedName>
        <fullName evidence="6">Peptidase M14 domain-containing protein</fullName>
    </recommendedName>
</protein>
<dbReference type="PROSITE" id="PS52035">
    <property type="entry name" value="PEPTIDASE_M14"/>
    <property type="match status" value="1"/>
</dbReference>
<evidence type="ECO:0000259" key="6">
    <source>
        <dbReference type="PROSITE" id="PS52035"/>
    </source>
</evidence>
<dbReference type="Gene3D" id="3.40.630.10">
    <property type="entry name" value="Zn peptidases"/>
    <property type="match status" value="1"/>
</dbReference>
<feature type="domain" description="Peptidase M14" evidence="6">
    <location>
        <begin position="42"/>
        <end position="339"/>
    </location>
</feature>
<dbReference type="GO" id="GO:0005615">
    <property type="term" value="C:extracellular space"/>
    <property type="evidence" value="ECO:0007669"/>
    <property type="project" value="TreeGrafter"/>
</dbReference>
<comment type="similarity">
    <text evidence="2 3">Belongs to the peptidase M14 family.</text>
</comment>
<dbReference type="GO" id="GO:0004181">
    <property type="term" value="F:metallocarboxypeptidase activity"/>
    <property type="evidence" value="ECO:0007669"/>
    <property type="project" value="InterPro"/>
</dbReference>
<evidence type="ECO:0000256" key="1">
    <source>
        <dbReference type="ARBA" id="ARBA00001947"/>
    </source>
</evidence>
<accession>A0A3M6THW5</accession>
<evidence type="ECO:0000313" key="7">
    <source>
        <dbReference type="EMBL" id="RMX40899.1"/>
    </source>
</evidence>
<sequence length="416" mass="47904">MSLLYFPSWLIVAAFFLVTCVSKGMIFDIRPSVEEYLPNYDFYHNLSRMNQCLHHVSSKYSEFLDVQMRYRSRMGLTQFVVRVSNFSLDSVSKSKSDNRSRILFSYGEHAAEFLPVQSMFHLIENITQGYDLLRETHGAKFTRYLLNNFDLFILTIVNPDGRTIVERTRNYCWMGTANSVDLNTDLTANLRRTSKGTYRIIAAEPECRVFRELTSKHSFDAFFSFHSGSRQILYPLSDENSKGSGVDVLYLASLMSSSLKSGFKLVPANTSLFDAGIFTYANQERKIPFTYKISLWGGKEMKSDIPDKNCFSTFNPPSEDLKAELEVIHPLYPTIFNFIHNWKQTQILIMAQQQRSKTGGVPFSVSFFIFILGCACVLLLCNIRVPFSWKIYYRRQRRIVSLRSLGTLFAVICPLT</sequence>
<dbReference type="EMBL" id="RCHS01003561">
    <property type="protein sequence ID" value="RMX40899.1"/>
    <property type="molecule type" value="Genomic_DNA"/>
</dbReference>
<dbReference type="SUPFAM" id="SSF53187">
    <property type="entry name" value="Zn-dependent exopeptidases"/>
    <property type="match status" value="1"/>
</dbReference>
<keyword evidence="4" id="KW-1133">Transmembrane helix</keyword>
<dbReference type="PANTHER" id="PTHR11705:SF119">
    <property type="entry name" value="OS02G0119300 PROTEIN"/>
    <property type="match status" value="1"/>
</dbReference>
<dbReference type="AlphaFoldDB" id="A0A3M6THW5"/>
<evidence type="ECO:0000256" key="3">
    <source>
        <dbReference type="PROSITE-ProRule" id="PRU01379"/>
    </source>
</evidence>
<comment type="caution">
    <text evidence="3">Lacks conserved residue(s) required for the propagation of feature annotation.</text>
</comment>
<organism evidence="7 8">
    <name type="scientific">Pocillopora damicornis</name>
    <name type="common">Cauliflower coral</name>
    <name type="synonym">Millepora damicornis</name>
    <dbReference type="NCBI Taxonomy" id="46731"/>
    <lineage>
        <taxon>Eukaryota</taxon>
        <taxon>Metazoa</taxon>
        <taxon>Cnidaria</taxon>
        <taxon>Anthozoa</taxon>
        <taxon>Hexacorallia</taxon>
        <taxon>Scleractinia</taxon>
        <taxon>Astrocoeniina</taxon>
        <taxon>Pocilloporidae</taxon>
        <taxon>Pocillopora</taxon>
    </lineage>
</organism>
<dbReference type="Pfam" id="PF00246">
    <property type="entry name" value="Peptidase_M14"/>
    <property type="match status" value="1"/>
</dbReference>
<comment type="caution">
    <text evidence="7">The sequence shown here is derived from an EMBL/GenBank/DDBJ whole genome shotgun (WGS) entry which is preliminary data.</text>
</comment>
<feature type="chain" id="PRO_5018058072" description="Peptidase M14 domain-containing protein" evidence="5">
    <location>
        <begin position="25"/>
        <end position="416"/>
    </location>
</feature>
<comment type="cofactor">
    <cofactor evidence="1">
        <name>Zn(2+)</name>
        <dbReference type="ChEBI" id="CHEBI:29105"/>
    </cofactor>
</comment>
<keyword evidence="4" id="KW-0812">Transmembrane</keyword>
<gene>
    <name evidence="7" type="ORF">pdam_00012007</name>
</gene>
<evidence type="ECO:0000256" key="5">
    <source>
        <dbReference type="SAM" id="SignalP"/>
    </source>
</evidence>
<dbReference type="OrthoDB" id="3626597at2759"/>
<proteinExistence type="inferred from homology"/>
<feature type="transmembrane region" description="Helical" evidence="4">
    <location>
        <begin position="363"/>
        <end position="387"/>
    </location>
</feature>
<evidence type="ECO:0000313" key="8">
    <source>
        <dbReference type="Proteomes" id="UP000275408"/>
    </source>
</evidence>
<reference evidence="7 8" key="1">
    <citation type="journal article" date="2018" name="Sci. Rep.">
        <title>Comparative analysis of the Pocillopora damicornis genome highlights role of immune system in coral evolution.</title>
        <authorList>
            <person name="Cunning R."/>
            <person name="Bay R.A."/>
            <person name="Gillette P."/>
            <person name="Baker A.C."/>
            <person name="Traylor-Knowles N."/>
        </authorList>
    </citation>
    <scope>NUCLEOTIDE SEQUENCE [LARGE SCALE GENOMIC DNA]</scope>
    <source>
        <strain evidence="7">RSMAS</strain>
        <tissue evidence="7">Whole animal</tissue>
    </source>
</reference>
<keyword evidence="8" id="KW-1185">Reference proteome</keyword>
<dbReference type="SMART" id="SM00631">
    <property type="entry name" value="Zn_pept"/>
    <property type="match status" value="1"/>
</dbReference>
<keyword evidence="4" id="KW-0472">Membrane</keyword>
<keyword evidence="5" id="KW-0732">Signal</keyword>